<accession>A0A1Y3BGK4</accession>
<reference evidence="1 2" key="1">
    <citation type="submission" date="2017-03" db="EMBL/GenBank/DDBJ databases">
        <title>Genome Survey of Euroglyphus maynei.</title>
        <authorList>
            <person name="Arlian L.G."/>
            <person name="Morgan M.S."/>
            <person name="Rider S.D."/>
        </authorList>
    </citation>
    <scope>NUCLEOTIDE SEQUENCE [LARGE SCALE GENOMIC DNA]</scope>
    <source>
        <strain evidence="1">Arlian Lab</strain>
        <tissue evidence="1">Whole body</tissue>
    </source>
</reference>
<feature type="non-terminal residue" evidence="1">
    <location>
        <position position="93"/>
    </location>
</feature>
<gene>
    <name evidence="1" type="ORF">BLA29_012884</name>
</gene>
<dbReference type="AlphaFoldDB" id="A0A1Y3BGK4"/>
<dbReference type="Proteomes" id="UP000194236">
    <property type="component" value="Unassembled WGS sequence"/>
</dbReference>
<dbReference type="OrthoDB" id="10343038at2759"/>
<proteinExistence type="predicted"/>
<organism evidence="1 2">
    <name type="scientific">Euroglyphus maynei</name>
    <name type="common">Mayne's house dust mite</name>
    <dbReference type="NCBI Taxonomy" id="6958"/>
    <lineage>
        <taxon>Eukaryota</taxon>
        <taxon>Metazoa</taxon>
        <taxon>Ecdysozoa</taxon>
        <taxon>Arthropoda</taxon>
        <taxon>Chelicerata</taxon>
        <taxon>Arachnida</taxon>
        <taxon>Acari</taxon>
        <taxon>Acariformes</taxon>
        <taxon>Sarcoptiformes</taxon>
        <taxon>Astigmata</taxon>
        <taxon>Psoroptidia</taxon>
        <taxon>Analgoidea</taxon>
        <taxon>Pyroglyphidae</taxon>
        <taxon>Pyroglyphinae</taxon>
        <taxon>Euroglyphus</taxon>
    </lineage>
</organism>
<protein>
    <submittedName>
        <fullName evidence="1">Uncharacterized protein</fullName>
    </submittedName>
</protein>
<dbReference type="EMBL" id="MUJZ01026510">
    <property type="protein sequence ID" value="OTF78736.1"/>
    <property type="molecule type" value="Genomic_DNA"/>
</dbReference>
<keyword evidence="2" id="KW-1185">Reference proteome</keyword>
<evidence type="ECO:0000313" key="1">
    <source>
        <dbReference type="EMBL" id="OTF78736.1"/>
    </source>
</evidence>
<sequence>MLPENTNENQIKNWAQNELNLELNEALIHEMLKKRCLQQVLNYVVCKVKNKRNAQKFSNHAKMFKVLQQIDVNNQQFKDVINNNDNNENNEPS</sequence>
<comment type="caution">
    <text evidence="1">The sequence shown here is derived from an EMBL/GenBank/DDBJ whole genome shotgun (WGS) entry which is preliminary data.</text>
</comment>
<evidence type="ECO:0000313" key="2">
    <source>
        <dbReference type="Proteomes" id="UP000194236"/>
    </source>
</evidence>
<name>A0A1Y3BGK4_EURMA</name>